<accession>A0A517W3P8</accession>
<dbReference type="EMBL" id="CP037920">
    <property type="protein sequence ID" value="QDT99879.1"/>
    <property type="molecule type" value="Genomic_DNA"/>
</dbReference>
<reference evidence="1 2" key="1">
    <citation type="submission" date="2019-03" db="EMBL/GenBank/DDBJ databases">
        <title>Deep-cultivation of Planctomycetes and their phenomic and genomic characterization uncovers novel biology.</title>
        <authorList>
            <person name="Wiegand S."/>
            <person name="Jogler M."/>
            <person name="Boedeker C."/>
            <person name="Pinto D."/>
            <person name="Vollmers J."/>
            <person name="Rivas-Marin E."/>
            <person name="Kohn T."/>
            <person name="Peeters S.H."/>
            <person name="Heuer A."/>
            <person name="Rast P."/>
            <person name="Oberbeckmann S."/>
            <person name="Bunk B."/>
            <person name="Jeske O."/>
            <person name="Meyerdierks A."/>
            <person name="Storesund J.E."/>
            <person name="Kallscheuer N."/>
            <person name="Luecker S."/>
            <person name="Lage O.M."/>
            <person name="Pohl T."/>
            <person name="Merkel B.J."/>
            <person name="Hornburger P."/>
            <person name="Mueller R.-W."/>
            <person name="Bruemmer F."/>
            <person name="Labrenz M."/>
            <person name="Spormann A.M."/>
            <person name="Op den Camp H."/>
            <person name="Overmann J."/>
            <person name="Amann R."/>
            <person name="Jetten M.S.M."/>
            <person name="Mascher T."/>
            <person name="Medema M.H."/>
            <person name="Devos D.P."/>
            <person name="Kaster A.-K."/>
            <person name="Ovreas L."/>
            <person name="Rohde M."/>
            <person name="Galperin M.Y."/>
            <person name="Jogler C."/>
        </authorList>
    </citation>
    <scope>NUCLEOTIDE SEQUENCE [LARGE SCALE GENOMIC DNA]</scope>
    <source>
        <strain evidence="1 2">V144</strain>
    </source>
</reference>
<organism evidence="1 2">
    <name type="scientific">Gimesia aquarii</name>
    <dbReference type="NCBI Taxonomy" id="2527964"/>
    <lineage>
        <taxon>Bacteria</taxon>
        <taxon>Pseudomonadati</taxon>
        <taxon>Planctomycetota</taxon>
        <taxon>Planctomycetia</taxon>
        <taxon>Planctomycetales</taxon>
        <taxon>Planctomycetaceae</taxon>
        <taxon>Gimesia</taxon>
    </lineage>
</organism>
<name>A0A517W3P8_9PLAN</name>
<dbReference type="AlphaFoldDB" id="A0A517W3P8"/>
<evidence type="ECO:0000313" key="1">
    <source>
        <dbReference type="EMBL" id="QDT99879.1"/>
    </source>
</evidence>
<sequence>MSLDEACNHCNGAIPLEYTFCPHCGIQLICPNVRLASSPEEYKALEKKYKDAKYQATQRGCSEAIKKLENELKTSKAVIGCSISKLLTMARKSGTFANYYDLMSYQFLTYTNTDEPDWAKLRPQVEIEFMGSHKNIDQLHYACLSTTRESLPHYGECTVILNDHMIEHRSSVFIENSALFFFVNGPNIPSGHRSTWVNRTKLGTVKLADDIKEDATLKDIANLIMKCGETARDDDFLEVQIFGDMTIRTFEHITLRKTFRVNQERKRTRLRRGTASENAIKELCKKANVNCEVV</sequence>
<dbReference type="KEGG" id="gaw:V144x_53930"/>
<dbReference type="Proteomes" id="UP000318704">
    <property type="component" value="Chromosome"/>
</dbReference>
<evidence type="ECO:0000313" key="2">
    <source>
        <dbReference type="Proteomes" id="UP000318704"/>
    </source>
</evidence>
<gene>
    <name evidence="1" type="ORF">V144x_53930</name>
</gene>
<proteinExistence type="predicted"/>
<protein>
    <submittedName>
        <fullName evidence="1">Uncharacterized protein</fullName>
    </submittedName>
</protein>
<dbReference type="RefSeq" id="WP_144989779.1">
    <property type="nucleotide sequence ID" value="NZ_CP037920.1"/>
</dbReference>